<dbReference type="PATRIC" id="fig|1560234.3.peg.2726"/>
<feature type="domain" description="PAS" evidence="9">
    <location>
        <begin position="375"/>
        <end position="420"/>
    </location>
</feature>
<evidence type="ECO:0000259" key="9">
    <source>
        <dbReference type="PROSITE" id="PS50112"/>
    </source>
</evidence>
<dbReference type="PANTHER" id="PTHR43304">
    <property type="entry name" value="PHYTOCHROME-LIKE PROTEIN CPH1"/>
    <property type="match status" value="1"/>
</dbReference>
<reference evidence="12 13" key="1">
    <citation type="submission" date="2015-01" db="EMBL/GenBank/DDBJ databases">
        <title>Desulfovibrio sp. JC271 draft genome sequence.</title>
        <authorList>
            <person name="Shivani Y."/>
            <person name="Subhash Y."/>
            <person name="Sasikala C."/>
            <person name="Ramana C.V."/>
        </authorList>
    </citation>
    <scope>NUCLEOTIDE SEQUENCE [LARGE SCALE GENOMIC DNA]</scope>
    <source>
        <strain evidence="12 13">JC271</strain>
    </source>
</reference>
<dbReference type="SMART" id="SM00086">
    <property type="entry name" value="PAC"/>
    <property type="match status" value="1"/>
</dbReference>
<dbReference type="Pfam" id="PF02518">
    <property type="entry name" value="HATPase_c"/>
    <property type="match status" value="1"/>
</dbReference>
<dbReference type="PROSITE" id="PS50112">
    <property type="entry name" value="PAS"/>
    <property type="match status" value="2"/>
</dbReference>
<dbReference type="NCBIfam" id="TIGR00229">
    <property type="entry name" value="sensory_box"/>
    <property type="match status" value="2"/>
</dbReference>
<gene>
    <name evidence="12" type="ORF">SP90_16245</name>
</gene>
<keyword evidence="7" id="KW-1133">Transmembrane helix</keyword>
<dbReference type="InterPro" id="IPR004358">
    <property type="entry name" value="Sig_transdc_His_kin-like_C"/>
</dbReference>
<evidence type="ECO:0000256" key="7">
    <source>
        <dbReference type="SAM" id="Phobius"/>
    </source>
</evidence>
<dbReference type="EC" id="2.7.13.3" evidence="3"/>
<comment type="subcellular location">
    <subcellularLocation>
        <location evidence="2">Membrane</location>
    </subcellularLocation>
</comment>
<comment type="catalytic activity">
    <reaction evidence="1">
        <text>ATP + protein L-histidine = ADP + protein N-phospho-L-histidine.</text>
        <dbReference type="EC" id="2.7.13.3"/>
    </reaction>
</comment>
<dbReference type="AlphaFoldDB" id="A0A1B7X8R9"/>
<dbReference type="SMART" id="SM00388">
    <property type="entry name" value="HisKA"/>
    <property type="match status" value="1"/>
</dbReference>
<dbReference type="Gene3D" id="3.30.450.20">
    <property type="entry name" value="PAS domain"/>
    <property type="match status" value="2"/>
</dbReference>
<evidence type="ECO:0000256" key="3">
    <source>
        <dbReference type="ARBA" id="ARBA00012438"/>
    </source>
</evidence>
<name>A0A1B7X8R9_9BACT</name>
<keyword evidence="7" id="KW-0472">Membrane</keyword>
<sequence>MVQFFCVNSLSRNLLLGTVTIVCTTILLLSFFQYSQVYRHSLTTVEQKTYHKIQNLSKILAVPVWNIDLDTVERVLSVFSESSTVLQIRIDEPDGKLIAERISDTETSADHIISRDIFYNDQNIGRLTVHLSFAKFRQDQKKKLFIDLFTVGLLLVAILILTQIILDKYLKKPLTQLSDMITQLRTGTYPDHYPKLSTRELQDIATNFEEMAKQVALRETELTRINKQLQDNIEERKRVEYELRSSQEQFSLIAASTMDGILDRKLDEDTLRYTPRWKELLGYSDDELTNSIALWLDKVHPDDREMTEALSNGHYYDESGRAEMEFRMLHKDGNYRWFLGRGQLLTDQNGKPYRFICSHSDITHKKQAVERLISAKDMLQNIINCMPSLIVGVTQELTVTLWNETVEGYTGINAEDAEGRLFKEMLPDLSDIEPQILQSFTQTTPVSVPKVASTHDNVSVTYDIVIFPVTINNKQVAVLRIDDITERLRMEERIIQSEKMTSISGLAAGMAHEINNPLGGILQGVQNVQRRFSPDLPPNVRAAEQLGCSLEKMTAYMEHREIYGLLDGIAESGKRAASIIANMLEFSRSSNTKRVPCNIHDLIEKSIDLAASDYMLKTQQRFRQINIIREFDESASQISCAPQEIEQVLLNLLKNAAQALAAATPPVENPTIAITTQQSNSGVMISIADNGPGMNEEIRKRVFEPFYTTKPVGDGTGLGLSVSYFIITNNHSGRISVTSAQDQGAEFRVFLPHAM</sequence>
<dbReference type="SMART" id="SM00091">
    <property type="entry name" value="PAS"/>
    <property type="match status" value="2"/>
</dbReference>
<dbReference type="PROSITE" id="PS50885">
    <property type="entry name" value="HAMP"/>
    <property type="match status" value="1"/>
</dbReference>
<dbReference type="InterPro" id="IPR036097">
    <property type="entry name" value="HisK_dim/P_sf"/>
</dbReference>
<dbReference type="STRING" id="1560234.SP90_16245"/>
<dbReference type="SUPFAM" id="SSF55785">
    <property type="entry name" value="PYP-like sensor domain (PAS domain)"/>
    <property type="match status" value="2"/>
</dbReference>
<dbReference type="InterPro" id="IPR036890">
    <property type="entry name" value="HATPase_C_sf"/>
</dbReference>
<keyword evidence="6" id="KW-0418">Kinase</keyword>
<dbReference type="Pfam" id="PF13426">
    <property type="entry name" value="PAS_9"/>
    <property type="match status" value="1"/>
</dbReference>
<evidence type="ECO:0000259" key="8">
    <source>
        <dbReference type="PROSITE" id="PS50109"/>
    </source>
</evidence>
<evidence type="ECO:0000256" key="6">
    <source>
        <dbReference type="ARBA" id="ARBA00022777"/>
    </source>
</evidence>
<dbReference type="InterPro" id="IPR000700">
    <property type="entry name" value="PAS-assoc_C"/>
</dbReference>
<protein>
    <recommendedName>
        <fullName evidence="3">histidine kinase</fullName>
        <ecNumber evidence="3">2.7.13.3</ecNumber>
    </recommendedName>
</protein>
<proteinExistence type="predicted"/>
<dbReference type="InterPro" id="IPR001610">
    <property type="entry name" value="PAC"/>
</dbReference>
<dbReference type="InterPro" id="IPR035965">
    <property type="entry name" value="PAS-like_dom_sf"/>
</dbReference>
<dbReference type="InterPro" id="IPR013655">
    <property type="entry name" value="PAS_fold_3"/>
</dbReference>
<dbReference type="SMART" id="SM00387">
    <property type="entry name" value="HATPase_c"/>
    <property type="match status" value="1"/>
</dbReference>
<keyword evidence="13" id="KW-1185">Reference proteome</keyword>
<dbReference type="InterPro" id="IPR005467">
    <property type="entry name" value="His_kinase_dom"/>
</dbReference>
<evidence type="ECO:0000256" key="1">
    <source>
        <dbReference type="ARBA" id="ARBA00000085"/>
    </source>
</evidence>
<dbReference type="PROSITE" id="PS50109">
    <property type="entry name" value="HIS_KIN"/>
    <property type="match status" value="1"/>
</dbReference>
<accession>A0A1B7X8R9</accession>
<evidence type="ECO:0000313" key="13">
    <source>
        <dbReference type="Proteomes" id="UP000091979"/>
    </source>
</evidence>
<dbReference type="CDD" id="cd00082">
    <property type="entry name" value="HisKA"/>
    <property type="match status" value="1"/>
</dbReference>
<dbReference type="GO" id="GO:0000155">
    <property type="term" value="F:phosphorelay sensor kinase activity"/>
    <property type="evidence" value="ECO:0007669"/>
    <property type="project" value="InterPro"/>
</dbReference>
<dbReference type="EMBL" id="JXMS01000042">
    <property type="protein sequence ID" value="OBQ45779.1"/>
    <property type="molecule type" value="Genomic_DNA"/>
</dbReference>
<organism evidence="12 13">
    <name type="scientific">Halodesulfovibrio spirochaetisodalis</name>
    <dbReference type="NCBI Taxonomy" id="1560234"/>
    <lineage>
        <taxon>Bacteria</taxon>
        <taxon>Pseudomonadati</taxon>
        <taxon>Thermodesulfobacteriota</taxon>
        <taxon>Desulfovibrionia</taxon>
        <taxon>Desulfovibrionales</taxon>
        <taxon>Desulfovibrionaceae</taxon>
        <taxon>Halodesulfovibrio</taxon>
    </lineage>
</organism>
<comment type="caution">
    <text evidence="12">The sequence shown here is derived from an EMBL/GenBank/DDBJ whole genome shotgun (WGS) entry which is preliminary data.</text>
</comment>
<evidence type="ECO:0000256" key="5">
    <source>
        <dbReference type="ARBA" id="ARBA00022679"/>
    </source>
</evidence>
<dbReference type="PROSITE" id="PS50113">
    <property type="entry name" value="PAC"/>
    <property type="match status" value="1"/>
</dbReference>
<evidence type="ECO:0000256" key="2">
    <source>
        <dbReference type="ARBA" id="ARBA00004370"/>
    </source>
</evidence>
<keyword evidence="5" id="KW-0808">Transferase</keyword>
<feature type="domain" description="HAMP" evidence="11">
    <location>
        <begin position="168"/>
        <end position="220"/>
    </location>
</feature>
<dbReference type="InterPro" id="IPR003594">
    <property type="entry name" value="HATPase_dom"/>
</dbReference>
<evidence type="ECO:0000259" key="11">
    <source>
        <dbReference type="PROSITE" id="PS50885"/>
    </source>
</evidence>
<evidence type="ECO:0000313" key="12">
    <source>
        <dbReference type="EMBL" id="OBQ45779.1"/>
    </source>
</evidence>
<dbReference type="PRINTS" id="PR00344">
    <property type="entry name" value="BCTRLSENSOR"/>
</dbReference>
<evidence type="ECO:0000259" key="10">
    <source>
        <dbReference type="PROSITE" id="PS50113"/>
    </source>
</evidence>
<keyword evidence="4" id="KW-0597">Phosphoprotein</keyword>
<dbReference type="Gene3D" id="1.10.287.130">
    <property type="match status" value="1"/>
</dbReference>
<feature type="domain" description="Histidine kinase" evidence="8">
    <location>
        <begin position="509"/>
        <end position="755"/>
    </location>
</feature>
<feature type="transmembrane region" description="Helical" evidence="7">
    <location>
        <begin position="14"/>
        <end position="32"/>
    </location>
</feature>
<dbReference type="SUPFAM" id="SSF47384">
    <property type="entry name" value="Homodimeric domain of signal transducing histidine kinase"/>
    <property type="match status" value="1"/>
</dbReference>
<dbReference type="InterPro" id="IPR003660">
    <property type="entry name" value="HAMP_dom"/>
</dbReference>
<dbReference type="Gene3D" id="6.10.340.10">
    <property type="match status" value="1"/>
</dbReference>
<feature type="domain" description="PAC" evidence="10">
    <location>
        <begin position="322"/>
        <end position="374"/>
    </location>
</feature>
<dbReference type="Gene3D" id="3.30.565.10">
    <property type="entry name" value="Histidine kinase-like ATPase, C-terminal domain"/>
    <property type="match status" value="1"/>
</dbReference>
<dbReference type="Pfam" id="PF08447">
    <property type="entry name" value="PAS_3"/>
    <property type="match status" value="1"/>
</dbReference>
<dbReference type="InterPro" id="IPR052162">
    <property type="entry name" value="Sensor_kinase/Photoreceptor"/>
</dbReference>
<dbReference type="InterPro" id="IPR003661">
    <property type="entry name" value="HisK_dim/P_dom"/>
</dbReference>
<dbReference type="Proteomes" id="UP000091979">
    <property type="component" value="Unassembled WGS sequence"/>
</dbReference>
<dbReference type="InterPro" id="IPR000014">
    <property type="entry name" value="PAS"/>
</dbReference>
<dbReference type="GO" id="GO:0016020">
    <property type="term" value="C:membrane"/>
    <property type="evidence" value="ECO:0007669"/>
    <property type="project" value="UniProtKB-SubCell"/>
</dbReference>
<dbReference type="SUPFAM" id="SSF55874">
    <property type="entry name" value="ATPase domain of HSP90 chaperone/DNA topoisomerase II/histidine kinase"/>
    <property type="match status" value="1"/>
</dbReference>
<feature type="transmembrane region" description="Helical" evidence="7">
    <location>
        <begin position="144"/>
        <end position="166"/>
    </location>
</feature>
<dbReference type="CDD" id="cd00130">
    <property type="entry name" value="PAS"/>
    <property type="match status" value="2"/>
</dbReference>
<keyword evidence="7" id="KW-0812">Transmembrane</keyword>
<dbReference type="PANTHER" id="PTHR43304:SF1">
    <property type="entry name" value="PAC DOMAIN-CONTAINING PROTEIN"/>
    <property type="match status" value="1"/>
</dbReference>
<evidence type="ECO:0000256" key="4">
    <source>
        <dbReference type="ARBA" id="ARBA00022553"/>
    </source>
</evidence>
<feature type="domain" description="PAS" evidence="9">
    <location>
        <begin position="246"/>
        <end position="305"/>
    </location>
</feature>